<feature type="binding site" evidence="2">
    <location>
        <begin position="133"/>
        <end position="137"/>
    </location>
    <ligand>
        <name>ATP</name>
        <dbReference type="ChEBI" id="CHEBI:30616"/>
    </ligand>
</feature>
<feature type="binding site" evidence="2">
    <location>
        <begin position="8"/>
        <end position="16"/>
    </location>
    <ligand>
        <name>ATP</name>
        <dbReference type="ChEBI" id="CHEBI:30616"/>
    </ligand>
</feature>
<proteinExistence type="predicted"/>
<dbReference type="InterPro" id="IPR002624">
    <property type="entry name" value="DCK/DGK"/>
</dbReference>
<evidence type="ECO:0000256" key="2">
    <source>
        <dbReference type="PIRSR" id="PIRSR000705-3"/>
    </source>
</evidence>
<dbReference type="InterPro" id="IPR050566">
    <property type="entry name" value="Deoxyribonucleoside_kinase"/>
</dbReference>
<feature type="active site" description="Proton acceptor" evidence="1">
    <location>
        <position position="78"/>
    </location>
</feature>
<keyword evidence="4" id="KW-0808">Transferase</keyword>
<dbReference type="InterPro" id="IPR027417">
    <property type="entry name" value="P-loop_NTPase"/>
</dbReference>
<evidence type="ECO:0000256" key="1">
    <source>
        <dbReference type="PIRSR" id="PIRSR000705-1"/>
    </source>
</evidence>
<keyword evidence="4" id="KW-0418">Kinase</keyword>
<dbReference type="InterPro" id="IPR031314">
    <property type="entry name" value="DNK_dom"/>
</dbReference>
<dbReference type="GO" id="GO:0005524">
    <property type="term" value="F:ATP binding"/>
    <property type="evidence" value="ECO:0007669"/>
    <property type="project" value="UniProtKB-KW"/>
</dbReference>
<sequence length="200" mass="23638">MTIICIDGLIGAGKSTVTHRLKKNLYKCYEEPIDKWTLLPNLYNDMKKYATPFQFQVLFSQYDQYLSFKDCKETIIVERCPWTSKNIFTSLMIENNLFDLSAIDTYNKLYECLSYQVDHFIYIEVDSKLAFERIKKRDRFAEQNISFDYLKSLENKYITALAHLDPTTVTRINGSNTIEEVELDVKKAIKDFHKLNLFKF</sequence>
<dbReference type="PIRSF" id="PIRSF000705">
    <property type="entry name" value="DNK"/>
    <property type="match status" value="1"/>
</dbReference>
<feature type="domain" description="Deoxynucleoside kinase" evidence="3">
    <location>
        <begin position="4"/>
        <end position="192"/>
    </location>
</feature>
<evidence type="ECO:0000259" key="3">
    <source>
        <dbReference type="Pfam" id="PF01712"/>
    </source>
</evidence>
<keyword evidence="2" id="KW-0067">ATP-binding</keyword>
<dbReference type="EMBL" id="MN081869">
    <property type="protein sequence ID" value="QEA08236.1"/>
    <property type="molecule type" value="Genomic_DNA"/>
</dbReference>
<dbReference type="PANTHER" id="PTHR10513">
    <property type="entry name" value="DEOXYNUCLEOSIDE KINASE"/>
    <property type="match status" value="1"/>
</dbReference>
<accession>A0A5B8RHZ0</accession>
<dbReference type="Gene3D" id="3.40.50.300">
    <property type="entry name" value="P-loop containing nucleotide triphosphate hydrolases"/>
    <property type="match status" value="1"/>
</dbReference>
<dbReference type="Pfam" id="PF01712">
    <property type="entry name" value="dNK"/>
    <property type="match status" value="1"/>
</dbReference>
<dbReference type="SUPFAM" id="SSF52540">
    <property type="entry name" value="P-loop containing nucleoside triphosphate hydrolases"/>
    <property type="match status" value="1"/>
</dbReference>
<organism evidence="4">
    <name type="scientific">Iridovirus Liz-CrIV</name>
    <dbReference type="NCBI Taxonomy" id="2594309"/>
    <lineage>
        <taxon>Viruses</taxon>
        <taxon>Varidnaviria</taxon>
        <taxon>Bamfordvirae</taxon>
        <taxon>Nucleocytoviricota</taxon>
        <taxon>Megaviricetes</taxon>
        <taxon>Pimascovirales</taxon>
        <taxon>Pimascovirales incertae sedis</taxon>
        <taxon>Iridoviridae</taxon>
    </lineage>
</organism>
<name>A0A5B8RHZ0_9VIRU</name>
<protein>
    <submittedName>
        <fullName evidence="4">Thymidine kinase</fullName>
    </submittedName>
</protein>
<dbReference type="GO" id="GO:0019136">
    <property type="term" value="F:deoxynucleoside kinase activity"/>
    <property type="evidence" value="ECO:0007669"/>
    <property type="project" value="InterPro"/>
</dbReference>
<evidence type="ECO:0000313" key="4">
    <source>
        <dbReference type="EMBL" id="QEA08236.1"/>
    </source>
</evidence>
<keyword evidence="2" id="KW-0547">Nucleotide-binding</keyword>
<reference evidence="4" key="1">
    <citation type="journal article" date="2019" name="Viruses">
        <title>Detection and Characterization of Invertebrate Iridoviruses Found in Reptiles and Prey Insects in Europe over the Past Two Decades.</title>
        <authorList>
            <person name="Papp T."/>
            <person name="Marschang R.E."/>
        </authorList>
    </citation>
    <scope>NUCLEOTIDE SEQUENCE</scope>
    <source>
        <strain evidence="4">Liz-CrIV</strain>
    </source>
</reference>
<dbReference type="PANTHER" id="PTHR10513:SF35">
    <property type="entry name" value="DEOXYADENOSINE KINASE"/>
    <property type="match status" value="1"/>
</dbReference>